<dbReference type="Pfam" id="PF13191">
    <property type="entry name" value="AAA_16"/>
    <property type="match status" value="1"/>
</dbReference>
<keyword evidence="2" id="KW-0067">ATP-binding</keyword>
<name>A0ABQ6N2G1_9STRA</name>
<dbReference type="InterPro" id="IPR027417">
    <property type="entry name" value="P-loop_NTPase"/>
</dbReference>
<gene>
    <name evidence="4" type="ORF">TeGR_g1072</name>
</gene>
<evidence type="ECO:0000256" key="1">
    <source>
        <dbReference type="ARBA" id="ARBA00022741"/>
    </source>
</evidence>
<dbReference type="PANTHER" id="PTHR16305:SF28">
    <property type="entry name" value="GUANYLATE CYCLASE DOMAIN-CONTAINING PROTEIN"/>
    <property type="match status" value="1"/>
</dbReference>
<protein>
    <recommendedName>
        <fullName evidence="3">Orc1-like AAA ATPase domain-containing protein</fullName>
    </recommendedName>
</protein>
<reference evidence="4 5" key="1">
    <citation type="journal article" date="2023" name="Commun. Biol.">
        <title>Genome analysis of Parmales, the sister group of diatoms, reveals the evolutionary specialization of diatoms from phago-mixotrophs to photoautotrophs.</title>
        <authorList>
            <person name="Ban H."/>
            <person name="Sato S."/>
            <person name="Yoshikawa S."/>
            <person name="Yamada K."/>
            <person name="Nakamura Y."/>
            <person name="Ichinomiya M."/>
            <person name="Sato N."/>
            <person name="Blanc-Mathieu R."/>
            <person name="Endo H."/>
            <person name="Kuwata A."/>
            <person name="Ogata H."/>
        </authorList>
    </citation>
    <scope>NUCLEOTIDE SEQUENCE [LARGE SCALE GENOMIC DNA]</scope>
</reference>
<keyword evidence="5" id="KW-1185">Reference proteome</keyword>
<evidence type="ECO:0000256" key="2">
    <source>
        <dbReference type="ARBA" id="ARBA00022840"/>
    </source>
</evidence>
<dbReference type="InterPro" id="IPR041664">
    <property type="entry name" value="AAA_16"/>
</dbReference>
<dbReference type="EMBL" id="BRYB01000854">
    <property type="protein sequence ID" value="GMI39060.1"/>
    <property type="molecule type" value="Genomic_DNA"/>
</dbReference>
<comment type="caution">
    <text evidence="4">The sequence shown here is derived from an EMBL/GenBank/DDBJ whole genome shotgun (WGS) entry which is preliminary data.</text>
</comment>
<dbReference type="SUPFAM" id="SSF52540">
    <property type="entry name" value="P-loop containing nucleoside triphosphate hydrolases"/>
    <property type="match status" value="1"/>
</dbReference>
<evidence type="ECO:0000259" key="3">
    <source>
        <dbReference type="Pfam" id="PF13191"/>
    </source>
</evidence>
<feature type="non-terminal residue" evidence="4">
    <location>
        <position position="1289"/>
    </location>
</feature>
<evidence type="ECO:0000313" key="5">
    <source>
        <dbReference type="Proteomes" id="UP001165060"/>
    </source>
</evidence>
<accession>A0ABQ6N2G1</accession>
<keyword evidence="1" id="KW-0547">Nucleotide-binding</keyword>
<proteinExistence type="predicted"/>
<dbReference type="PANTHER" id="PTHR16305">
    <property type="entry name" value="TESTICULAR SOLUBLE ADENYLYL CYCLASE"/>
    <property type="match status" value="1"/>
</dbReference>
<feature type="domain" description="Orc1-like AAA ATPase" evidence="3">
    <location>
        <begin position="413"/>
        <end position="582"/>
    </location>
</feature>
<sequence length="1289" mass="140882">MYPSIVVETALRNARKKESDSHQTVFDREAITFSMSVSRHWASTNKHFNPFFELLRDSIVDFGGELLSCSPLSTTTDDTSDGGRGSLIITGVFLTGELPVRQSGGSKNHVEMADAMSHFAAFMYYLLQDESFSDATDIQEDGLRSKSINAISAYANEWLRKGVAPVLTKTLTEGDLLSLAHSGCSQSSIIAAAFSISDASNLRANLGQLRTILDLVAKEFGEHGGGVMSSTTSSNSLQIIGSLPVPLTSAAFFVSLLHGTLRKHSRKIAETSKKKGKELLQARPTTFVIHFGDILWRAGVGGSVIPYGPEVDEVTAQFQLLQRSLNEANNSSGGRAPIYCKASVVEEQLDLSGESRLIKFTDSPEHPEWKVPHDIFSEALSTVFVASEMSGRTDIRLGLSRSLQELLLINASSNTLLEARAGFGKSTLANEIVQIAASLKIPHFVARASQDNESNLRIWIELCAALLRTAAEDGSEDSVDLLDHLPSACGITQLYWLNDFLPARYRVTEAELRVEHNDDSDDDAEAGGLLHEEDHTHSSTANASVKLQLFGNLLHSLALLVAPFVFVIEDLQWLDSSSWKMLVQSEHWTHGLMMVCTTRPVPMHVADYFTSVCRAPTTKRVILGPLGSADLVDLACFHLAEVGVGPHAMPSVIERLVKLSEGFPFLAEELLREAKVELASSMLGSSREPAALRDAGSSTKRSTVSTDPYTDDELVALNEFYSTYKRNSGWELFKVTDGVEYFSRPGEGNIRQSKASCIIPNATPHDLLDTIVEEISEQLLKLIETRTGGNLLYIQELVSSLIESGMLKYNEKSVDLKSDVDDLVVPDNVQAVIASRLAGLTTSQQSILQTASVIGRTFTLGMVTEVHPASEMLQNLAGDLKEIVRKRLVERIVGGVVGGERRGAVSDGELQFSHKFVQESIYESCLLSNRKQVHKAIAKFLELDRSKQLSDNYALIAHHYVQAEEWRNACLYLQLSGDVKFAALFGSVVAPMLGLTRVSEHLTMEANRLATQCTGKDGVVASASLNFANGMAYGGKGELRQSAGFFTAAAKSALEMRDLNEWANNTTFSLFMTYENGNLTQVLEALHSVLRKAQEAGSPVAIRTFSVAAAALSVNAGKEDKATLLQQWKQTWEDDVHDRSYNDSATWTGVVMLKWNMGEITSDECAKAVVRRYEISKHSTSNVMYTTGISSNALCMLQLYDYAEAAGADTLGGVKVSEFLRMTSFYASYLEKLAKTYPLSKGWAHALRGAVLARIGKLGAAMQHFNKAEEASLKISGKACLCYTLLELG</sequence>
<dbReference type="Proteomes" id="UP001165060">
    <property type="component" value="Unassembled WGS sequence"/>
</dbReference>
<evidence type="ECO:0000313" key="4">
    <source>
        <dbReference type="EMBL" id="GMI39060.1"/>
    </source>
</evidence>
<organism evidence="4 5">
    <name type="scientific">Tetraparma gracilis</name>
    <dbReference type="NCBI Taxonomy" id="2962635"/>
    <lineage>
        <taxon>Eukaryota</taxon>
        <taxon>Sar</taxon>
        <taxon>Stramenopiles</taxon>
        <taxon>Ochrophyta</taxon>
        <taxon>Bolidophyceae</taxon>
        <taxon>Parmales</taxon>
        <taxon>Triparmaceae</taxon>
        <taxon>Tetraparma</taxon>
    </lineage>
</organism>